<dbReference type="PANTHER" id="PTHR11360">
    <property type="entry name" value="MONOCARBOXYLATE TRANSPORTER"/>
    <property type="match status" value="1"/>
</dbReference>
<feature type="region of interest" description="Disordered" evidence="3">
    <location>
        <begin position="1"/>
        <end position="48"/>
    </location>
</feature>
<dbReference type="InterPro" id="IPR036259">
    <property type="entry name" value="MFS_trans_sf"/>
</dbReference>
<keyword evidence="4" id="KW-0472">Membrane</keyword>
<dbReference type="GeneID" id="66082392"/>
<reference evidence="5" key="1">
    <citation type="journal article" date="2021" name="Genome Biol. Evol.">
        <title>The assembled and annotated genome of the fairy-ring fungus Marasmius oreades.</title>
        <authorList>
            <person name="Hiltunen M."/>
            <person name="Ament-Velasquez S.L."/>
            <person name="Johannesson H."/>
        </authorList>
    </citation>
    <scope>NUCLEOTIDE SEQUENCE</scope>
    <source>
        <strain evidence="5">03SP1</strain>
    </source>
</reference>
<evidence type="ECO:0000313" key="5">
    <source>
        <dbReference type="EMBL" id="KAG7087341.1"/>
    </source>
</evidence>
<dbReference type="KEGG" id="more:E1B28_013317"/>
<feature type="transmembrane region" description="Helical" evidence="4">
    <location>
        <begin position="93"/>
        <end position="113"/>
    </location>
</feature>
<dbReference type="Pfam" id="PF07690">
    <property type="entry name" value="MFS_1"/>
    <property type="match status" value="1"/>
</dbReference>
<feature type="compositionally biased region" description="Polar residues" evidence="3">
    <location>
        <begin position="1"/>
        <end position="10"/>
    </location>
</feature>
<dbReference type="Gene3D" id="1.20.1250.20">
    <property type="entry name" value="MFS general substrate transporter like domains"/>
    <property type="match status" value="1"/>
</dbReference>
<sequence length="253" mass="27504">MDGKTNITNDAHTHQFEMARSTPSPSTMPPPLASSEKRTASNDSIGGKTELSSIVRTMSVPPSEAGETKPDIIQVEEKGEEPQPVIVDGGTRGWSTVAGSWFVLFSSLGYLYSWGVYQDYYTRIYLPSSSTSSIAWMGSLQLALPFLLGLPAGRLFDAGYVHSVIRAGSVLFIFCLYMLSLTKPDQYYQVFLTQGLGMGIGVGCIQLHATTIVSRHFTRRRSFAYGIALTGSSVGSIVYPIGLSRFLFLDATS</sequence>
<name>A0A9P7RPC5_9AGAR</name>
<evidence type="ECO:0000313" key="6">
    <source>
        <dbReference type="Proteomes" id="UP001049176"/>
    </source>
</evidence>
<dbReference type="PANTHER" id="PTHR11360:SF284">
    <property type="entry name" value="EG:103B4.3 PROTEIN-RELATED"/>
    <property type="match status" value="1"/>
</dbReference>
<dbReference type="GO" id="GO:0022857">
    <property type="term" value="F:transmembrane transporter activity"/>
    <property type="evidence" value="ECO:0007669"/>
    <property type="project" value="InterPro"/>
</dbReference>
<keyword evidence="4" id="KW-1133">Transmembrane helix</keyword>
<accession>A0A9P7RPC5</accession>
<dbReference type="GO" id="GO:0016020">
    <property type="term" value="C:membrane"/>
    <property type="evidence" value="ECO:0007669"/>
    <property type="project" value="UniProtKB-SubCell"/>
</dbReference>
<comment type="caution">
    <text evidence="5">The sequence shown here is derived from an EMBL/GenBank/DDBJ whole genome shotgun (WGS) entry which is preliminary data.</text>
</comment>
<feature type="transmembrane region" description="Helical" evidence="4">
    <location>
        <begin position="187"/>
        <end position="210"/>
    </location>
</feature>
<comment type="subcellular location">
    <subcellularLocation>
        <location evidence="1">Membrane</location>
        <topology evidence="1">Multi-pass membrane protein</topology>
    </subcellularLocation>
</comment>
<dbReference type="SUPFAM" id="SSF103473">
    <property type="entry name" value="MFS general substrate transporter"/>
    <property type="match status" value="1"/>
</dbReference>
<dbReference type="AlphaFoldDB" id="A0A9P7RPC5"/>
<evidence type="ECO:0000256" key="4">
    <source>
        <dbReference type="SAM" id="Phobius"/>
    </source>
</evidence>
<dbReference type="OrthoDB" id="6499973at2759"/>
<dbReference type="Proteomes" id="UP001049176">
    <property type="component" value="Chromosome 9"/>
</dbReference>
<dbReference type="InterPro" id="IPR011701">
    <property type="entry name" value="MFS"/>
</dbReference>
<feature type="transmembrane region" description="Helical" evidence="4">
    <location>
        <begin position="133"/>
        <end position="152"/>
    </location>
</feature>
<feature type="transmembrane region" description="Helical" evidence="4">
    <location>
        <begin position="222"/>
        <end position="242"/>
    </location>
</feature>
<feature type="transmembrane region" description="Helical" evidence="4">
    <location>
        <begin position="164"/>
        <end position="181"/>
    </location>
</feature>
<evidence type="ECO:0008006" key="7">
    <source>
        <dbReference type="Google" id="ProtNLM"/>
    </source>
</evidence>
<keyword evidence="4" id="KW-0812">Transmembrane</keyword>
<dbReference type="RefSeq" id="XP_043003812.1">
    <property type="nucleotide sequence ID" value="XM_043158464.1"/>
</dbReference>
<protein>
    <recommendedName>
        <fullName evidence="7">MFS general substrate transporter</fullName>
    </recommendedName>
</protein>
<organism evidence="5 6">
    <name type="scientific">Marasmius oreades</name>
    <name type="common">fairy-ring Marasmius</name>
    <dbReference type="NCBI Taxonomy" id="181124"/>
    <lineage>
        <taxon>Eukaryota</taxon>
        <taxon>Fungi</taxon>
        <taxon>Dikarya</taxon>
        <taxon>Basidiomycota</taxon>
        <taxon>Agaricomycotina</taxon>
        <taxon>Agaricomycetes</taxon>
        <taxon>Agaricomycetidae</taxon>
        <taxon>Agaricales</taxon>
        <taxon>Marasmiineae</taxon>
        <taxon>Marasmiaceae</taxon>
        <taxon>Marasmius</taxon>
    </lineage>
</organism>
<keyword evidence="6" id="KW-1185">Reference proteome</keyword>
<proteinExistence type="inferred from homology"/>
<evidence type="ECO:0000256" key="3">
    <source>
        <dbReference type="SAM" id="MobiDB-lite"/>
    </source>
</evidence>
<gene>
    <name evidence="5" type="ORF">E1B28_013317</name>
</gene>
<evidence type="ECO:0000256" key="1">
    <source>
        <dbReference type="ARBA" id="ARBA00004141"/>
    </source>
</evidence>
<evidence type="ECO:0000256" key="2">
    <source>
        <dbReference type="ARBA" id="ARBA00006727"/>
    </source>
</evidence>
<comment type="similarity">
    <text evidence="2">Belongs to the major facilitator superfamily. Monocarboxylate porter (TC 2.A.1.13) family.</text>
</comment>
<dbReference type="EMBL" id="CM032189">
    <property type="protein sequence ID" value="KAG7087341.1"/>
    <property type="molecule type" value="Genomic_DNA"/>
</dbReference>
<dbReference type="InterPro" id="IPR050327">
    <property type="entry name" value="Proton-linked_MCT"/>
</dbReference>